<evidence type="ECO:0000313" key="2">
    <source>
        <dbReference type="EMBL" id="KAG6757602.1"/>
    </source>
</evidence>
<keyword evidence="3" id="KW-1185">Reference proteome</keyword>
<organism evidence="2 3">
    <name type="scientific">Populus tomentosa</name>
    <name type="common">Chinese white poplar</name>
    <dbReference type="NCBI Taxonomy" id="118781"/>
    <lineage>
        <taxon>Eukaryota</taxon>
        <taxon>Viridiplantae</taxon>
        <taxon>Streptophyta</taxon>
        <taxon>Embryophyta</taxon>
        <taxon>Tracheophyta</taxon>
        <taxon>Spermatophyta</taxon>
        <taxon>Magnoliopsida</taxon>
        <taxon>eudicotyledons</taxon>
        <taxon>Gunneridae</taxon>
        <taxon>Pentapetalae</taxon>
        <taxon>rosids</taxon>
        <taxon>fabids</taxon>
        <taxon>Malpighiales</taxon>
        <taxon>Salicaceae</taxon>
        <taxon>Saliceae</taxon>
        <taxon>Populus</taxon>
    </lineage>
</organism>
<keyword evidence="1" id="KW-0732">Signal</keyword>
<gene>
    <name evidence="2" type="ORF">POTOM_037920</name>
</gene>
<feature type="signal peptide" evidence="1">
    <location>
        <begin position="1"/>
        <end position="21"/>
    </location>
</feature>
<accession>A0A8X7YXP6</accession>
<evidence type="ECO:0000256" key="1">
    <source>
        <dbReference type="SAM" id="SignalP"/>
    </source>
</evidence>
<proteinExistence type="predicted"/>
<evidence type="ECO:0000313" key="3">
    <source>
        <dbReference type="Proteomes" id="UP000886885"/>
    </source>
</evidence>
<protein>
    <submittedName>
        <fullName evidence="2">Uncharacterized protein</fullName>
    </submittedName>
</protein>
<dbReference type="EMBL" id="JAAWWB010000020">
    <property type="protein sequence ID" value="KAG6757602.1"/>
    <property type="molecule type" value="Genomic_DNA"/>
</dbReference>
<dbReference type="Proteomes" id="UP000886885">
    <property type="component" value="Chromosome 10D"/>
</dbReference>
<sequence>MRIFLLLEILLLVNNMRIQNGYPSADSSIFCSPPPQSPSVEAFLDPFLVCLDLCYAHKPEGDGWHGPPKACQLVRRKVPKEEKTYSQRLILIKETDLITHKDLMRFCITWMEKASIGNRWRRLVPVAGNVTVN</sequence>
<name>A0A8X7YXP6_POPTO</name>
<dbReference type="AlphaFoldDB" id="A0A8X7YXP6"/>
<comment type="caution">
    <text evidence="2">The sequence shown here is derived from an EMBL/GenBank/DDBJ whole genome shotgun (WGS) entry which is preliminary data.</text>
</comment>
<reference evidence="2" key="1">
    <citation type="journal article" date="2020" name="bioRxiv">
        <title>Hybrid origin of Populus tomentosa Carr. identified through genome sequencing and phylogenomic analysis.</title>
        <authorList>
            <person name="An X."/>
            <person name="Gao K."/>
            <person name="Chen Z."/>
            <person name="Li J."/>
            <person name="Yang X."/>
            <person name="Yang X."/>
            <person name="Zhou J."/>
            <person name="Guo T."/>
            <person name="Zhao T."/>
            <person name="Huang S."/>
            <person name="Miao D."/>
            <person name="Khan W.U."/>
            <person name="Rao P."/>
            <person name="Ye M."/>
            <person name="Lei B."/>
            <person name="Liao W."/>
            <person name="Wang J."/>
            <person name="Ji L."/>
            <person name="Li Y."/>
            <person name="Guo B."/>
            <person name="Mustafa N.S."/>
            <person name="Li S."/>
            <person name="Yun Q."/>
            <person name="Keller S.R."/>
            <person name="Mao J."/>
            <person name="Zhang R."/>
            <person name="Strauss S.H."/>
        </authorList>
    </citation>
    <scope>NUCLEOTIDE SEQUENCE</scope>
    <source>
        <strain evidence="2">GM15</strain>
        <tissue evidence="2">Leaf</tissue>
    </source>
</reference>
<feature type="chain" id="PRO_5036455297" evidence="1">
    <location>
        <begin position="22"/>
        <end position="133"/>
    </location>
</feature>